<comment type="caution">
    <text evidence="6">The sequence shown here is derived from an EMBL/GenBank/DDBJ whole genome shotgun (WGS) entry which is preliminary data.</text>
</comment>
<protein>
    <submittedName>
        <fullName evidence="6">ABC transporter ATP-binding protein</fullName>
    </submittedName>
</protein>
<dbReference type="Pfam" id="PF12399">
    <property type="entry name" value="BCA_ABC_TP_C"/>
    <property type="match status" value="1"/>
</dbReference>
<dbReference type="Proteomes" id="UP001148932">
    <property type="component" value="Unassembled WGS sequence"/>
</dbReference>
<keyword evidence="2" id="KW-0472">Membrane</keyword>
<feature type="domain" description="ABC transporter" evidence="5">
    <location>
        <begin position="6"/>
        <end position="241"/>
    </location>
</feature>
<dbReference type="GO" id="GO:0005524">
    <property type="term" value="F:ATP binding"/>
    <property type="evidence" value="ECO:0007669"/>
    <property type="project" value="UniProtKB-KW"/>
</dbReference>
<keyword evidence="1" id="KW-0813">Transport</keyword>
<keyword evidence="4 6" id="KW-0067">ATP-binding</keyword>
<dbReference type="Gene3D" id="3.40.50.300">
    <property type="entry name" value="P-loop containing nucleotide triphosphate hydrolases"/>
    <property type="match status" value="1"/>
</dbReference>
<dbReference type="InterPro" id="IPR051120">
    <property type="entry name" value="ABC_AA/LPS_Transport"/>
</dbReference>
<gene>
    <name evidence="6" type="ORF">OIN59_22570</name>
</gene>
<evidence type="ECO:0000256" key="4">
    <source>
        <dbReference type="ARBA" id="ARBA00022840"/>
    </source>
</evidence>
<dbReference type="SUPFAM" id="SSF52540">
    <property type="entry name" value="P-loop containing nucleoside triphosphate hydrolases"/>
    <property type="match status" value="1"/>
</dbReference>
<dbReference type="InterPro" id="IPR003593">
    <property type="entry name" value="AAA+_ATPase"/>
</dbReference>
<dbReference type="PANTHER" id="PTHR45772:SF7">
    <property type="entry name" value="AMINO ACID ABC TRANSPORTER ATP-BINDING PROTEIN"/>
    <property type="match status" value="1"/>
</dbReference>
<dbReference type="CDD" id="cd03219">
    <property type="entry name" value="ABC_Mj1267_LivG_branched"/>
    <property type="match status" value="1"/>
</dbReference>
<name>A0ABT5S4I5_9BURK</name>
<evidence type="ECO:0000256" key="1">
    <source>
        <dbReference type="ARBA" id="ARBA00022448"/>
    </source>
</evidence>
<sequence length="262" mass="28249">MAEALLTIDSVTVRFGGLTAVDGVSATLHTGELIGIIGPNGAGKTTFFNAISGVQPPTSGTLVSGTDNLTGKGPHHYAAHGIARTFQTPRVFPDMTVRDNVRFGMQFAGRHRQGPVGLRNEDEILEMLGLAHLADRPAADVTPSQQRLLEIGMALGTRPRLLLLDEVAAGLTEAEVDAMAQRIRRLRDDWGLTVVWIEHAVTTLLKYVERVLVLHQGRKIADGTPAEVVRDPHVIEAYLGDEMTQNAKHAKHAEHAEQGATA</sequence>
<evidence type="ECO:0000256" key="2">
    <source>
        <dbReference type="ARBA" id="ARBA00022475"/>
    </source>
</evidence>
<keyword evidence="3" id="KW-0547">Nucleotide-binding</keyword>
<organism evidence="6 7">
    <name type="scientific">Acidovorax benzenivorans</name>
    <dbReference type="NCBI Taxonomy" id="2987520"/>
    <lineage>
        <taxon>Bacteria</taxon>
        <taxon>Pseudomonadati</taxon>
        <taxon>Pseudomonadota</taxon>
        <taxon>Betaproteobacteria</taxon>
        <taxon>Burkholderiales</taxon>
        <taxon>Comamonadaceae</taxon>
        <taxon>Acidovorax</taxon>
    </lineage>
</organism>
<evidence type="ECO:0000313" key="7">
    <source>
        <dbReference type="Proteomes" id="UP001148932"/>
    </source>
</evidence>
<dbReference type="InterPro" id="IPR003439">
    <property type="entry name" value="ABC_transporter-like_ATP-bd"/>
</dbReference>
<evidence type="ECO:0000259" key="5">
    <source>
        <dbReference type="PROSITE" id="PS50893"/>
    </source>
</evidence>
<dbReference type="InterPro" id="IPR027417">
    <property type="entry name" value="P-loop_NTPase"/>
</dbReference>
<proteinExistence type="predicted"/>
<dbReference type="EMBL" id="JAPCKI010000020">
    <property type="protein sequence ID" value="MDD2180232.1"/>
    <property type="molecule type" value="Genomic_DNA"/>
</dbReference>
<reference evidence="6" key="1">
    <citation type="submission" date="2022-10" db="EMBL/GenBank/DDBJ databases">
        <title>Description of microaerobic benzene degrading bacteria.</title>
        <authorList>
            <person name="Bedics A."/>
            <person name="Tancsics A."/>
            <person name="Banerjee S."/>
        </authorList>
    </citation>
    <scope>NUCLEOTIDE SEQUENCE</scope>
    <source>
        <strain evidence="6">D2M1</strain>
    </source>
</reference>
<accession>A0ABT5S4I5</accession>
<evidence type="ECO:0000313" key="6">
    <source>
        <dbReference type="EMBL" id="MDD2180232.1"/>
    </source>
</evidence>
<keyword evidence="7" id="KW-1185">Reference proteome</keyword>
<dbReference type="PROSITE" id="PS50893">
    <property type="entry name" value="ABC_TRANSPORTER_2"/>
    <property type="match status" value="1"/>
</dbReference>
<dbReference type="RefSeq" id="WP_274114083.1">
    <property type="nucleotide sequence ID" value="NZ_JAPCKI010000020.1"/>
</dbReference>
<dbReference type="InterPro" id="IPR032823">
    <property type="entry name" value="BCA_ABC_TP_C"/>
</dbReference>
<keyword evidence="2" id="KW-1003">Cell membrane</keyword>
<dbReference type="PANTHER" id="PTHR45772">
    <property type="entry name" value="CONSERVED COMPONENT OF ABC TRANSPORTER FOR NATURAL AMINO ACIDS-RELATED"/>
    <property type="match status" value="1"/>
</dbReference>
<dbReference type="SMART" id="SM00382">
    <property type="entry name" value="AAA"/>
    <property type="match status" value="1"/>
</dbReference>
<evidence type="ECO:0000256" key="3">
    <source>
        <dbReference type="ARBA" id="ARBA00022741"/>
    </source>
</evidence>
<dbReference type="Pfam" id="PF00005">
    <property type="entry name" value="ABC_tran"/>
    <property type="match status" value="1"/>
</dbReference>